<evidence type="ECO:0000256" key="2">
    <source>
        <dbReference type="SAM" id="Phobius"/>
    </source>
</evidence>
<dbReference type="EMBL" id="CP117692">
    <property type="protein sequence ID" value="WDC81764.1"/>
    <property type="molecule type" value="Genomic_DNA"/>
</dbReference>
<keyword evidence="1" id="KW-0175">Coiled coil</keyword>
<organism evidence="3 4">
    <name type="scientific">Ligilactobacillus ruminis</name>
    <dbReference type="NCBI Taxonomy" id="1623"/>
    <lineage>
        <taxon>Bacteria</taxon>
        <taxon>Bacillati</taxon>
        <taxon>Bacillota</taxon>
        <taxon>Bacilli</taxon>
        <taxon>Lactobacillales</taxon>
        <taxon>Lactobacillaceae</taxon>
        <taxon>Ligilactobacillus</taxon>
    </lineage>
</organism>
<dbReference type="AlphaFoldDB" id="A0AAQ3AT98"/>
<sequence>MLHTLLGYSWAEIASFLGVMSIVGGFVLWLVNHGAKIFNRNVSSALQPFGEQIRNLTKNIEQLNANFKQQQSAFERLEKRVDEHDRRLDRHHERIKTLFEKGDDDK</sequence>
<protein>
    <submittedName>
        <fullName evidence="3">Uncharacterized protein</fullName>
    </submittedName>
</protein>
<gene>
    <name evidence="3" type="ORF">PSR59_09020</name>
</gene>
<keyword evidence="2" id="KW-1133">Transmembrane helix</keyword>
<feature type="transmembrane region" description="Helical" evidence="2">
    <location>
        <begin position="6"/>
        <end position="31"/>
    </location>
</feature>
<keyword evidence="2" id="KW-0472">Membrane</keyword>
<dbReference type="Proteomes" id="UP001222683">
    <property type="component" value="Chromosome"/>
</dbReference>
<accession>A0AAQ3AT98</accession>
<name>A0AAQ3AT98_9LACO</name>
<evidence type="ECO:0000313" key="3">
    <source>
        <dbReference type="EMBL" id="WDC81764.1"/>
    </source>
</evidence>
<dbReference type="RefSeq" id="WP_003693374.1">
    <property type="nucleotide sequence ID" value="NZ_CABKOX010000007.1"/>
</dbReference>
<proteinExistence type="predicted"/>
<keyword evidence="2" id="KW-0812">Transmembrane</keyword>
<reference evidence="3" key="1">
    <citation type="submission" date="2023-02" db="EMBL/GenBank/DDBJ databases">
        <title>Complete genome sequence of Lactobacillus ruminis CACC888 isolated from Pig feces.</title>
        <authorList>
            <person name="Park S."/>
            <person name="Park M.A."/>
            <person name="Kim D.-H."/>
            <person name="Kim Y."/>
        </authorList>
    </citation>
    <scope>NUCLEOTIDE SEQUENCE</scope>
    <source>
        <strain evidence="3">CACC888</strain>
    </source>
</reference>
<evidence type="ECO:0000313" key="4">
    <source>
        <dbReference type="Proteomes" id="UP001222683"/>
    </source>
</evidence>
<feature type="coiled-coil region" evidence="1">
    <location>
        <begin position="53"/>
        <end position="94"/>
    </location>
</feature>
<evidence type="ECO:0000256" key="1">
    <source>
        <dbReference type="SAM" id="Coils"/>
    </source>
</evidence>